<accession>A0A2P1PU42</accession>
<comment type="pathway">
    <text evidence="1">Protein modification; protein glycosylation.</text>
</comment>
<dbReference type="RefSeq" id="WP_106892284.1">
    <property type="nucleotide sequence ID" value="NZ_CP027860.1"/>
</dbReference>
<keyword evidence="5" id="KW-0808">Transferase</keyword>
<dbReference type="KEGG" id="xba:C7S18_14725"/>
<reference evidence="10 11" key="1">
    <citation type="submission" date="2018-03" db="EMBL/GenBank/DDBJ databases">
        <title>Ahniella affigens gen. nov., sp. nov., a gammaproteobacterium isolated from sandy soil near a stream.</title>
        <authorList>
            <person name="Ko Y."/>
            <person name="Kim J.-H."/>
        </authorList>
    </citation>
    <scope>NUCLEOTIDE SEQUENCE [LARGE SCALE GENOMIC DNA]</scope>
    <source>
        <strain evidence="10 11">D13</strain>
    </source>
</reference>
<dbReference type="Gene3D" id="1.25.40.10">
    <property type="entry name" value="Tetratricopeptide repeat domain"/>
    <property type="match status" value="1"/>
</dbReference>
<dbReference type="InterPro" id="IPR029489">
    <property type="entry name" value="OGT/SEC/SPY_C"/>
</dbReference>
<dbReference type="EMBL" id="CP027860">
    <property type="protein sequence ID" value="AVP98363.1"/>
    <property type="molecule type" value="Genomic_DNA"/>
</dbReference>
<reference evidence="10 11" key="2">
    <citation type="submission" date="2018-03" db="EMBL/GenBank/DDBJ databases">
        <authorList>
            <person name="Keele B.F."/>
        </authorList>
    </citation>
    <scope>NUCLEOTIDE SEQUENCE [LARGE SCALE GENOMIC DNA]</scope>
    <source>
        <strain evidence="10 11">D13</strain>
    </source>
</reference>
<evidence type="ECO:0000259" key="9">
    <source>
        <dbReference type="Pfam" id="PF13844"/>
    </source>
</evidence>
<protein>
    <recommendedName>
        <fullName evidence="3">protein O-GlcNAc transferase</fullName>
        <ecNumber evidence="3">2.4.1.255</ecNumber>
    </recommendedName>
</protein>
<dbReference type="PROSITE" id="PS50005">
    <property type="entry name" value="TPR"/>
    <property type="match status" value="1"/>
</dbReference>
<keyword evidence="11" id="KW-1185">Reference proteome</keyword>
<organism evidence="10 11">
    <name type="scientific">Ahniella affigens</name>
    <dbReference type="NCBI Taxonomy" id="2021234"/>
    <lineage>
        <taxon>Bacteria</taxon>
        <taxon>Pseudomonadati</taxon>
        <taxon>Pseudomonadota</taxon>
        <taxon>Gammaproteobacteria</taxon>
        <taxon>Lysobacterales</taxon>
        <taxon>Rhodanobacteraceae</taxon>
        <taxon>Ahniella</taxon>
    </lineage>
</organism>
<keyword evidence="6" id="KW-0677">Repeat</keyword>
<evidence type="ECO:0000256" key="5">
    <source>
        <dbReference type="ARBA" id="ARBA00022679"/>
    </source>
</evidence>
<dbReference type="PANTHER" id="PTHR44835">
    <property type="entry name" value="UDP-N-ACETYLGLUCOSAMINE--PEPTIDE N-ACETYLGLUCOSAMINYLTRANSFERASE SPINDLY-RELATED"/>
    <property type="match status" value="1"/>
</dbReference>
<dbReference type="InterPro" id="IPR019734">
    <property type="entry name" value="TPR_rpt"/>
</dbReference>
<dbReference type="InterPro" id="IPR011990">
    <property type="entry name" value="TPR-like_helical_dom_sf"/>
</dbReference>
<gene>
    <name evidence="10" type="ORF">C7S18_14725</name>
</gene>
<dbReference type="InterPro" id="IPR051939">
    <property type="entry name" value="Glycosyltr_41/O-GlcNAc_trsf"/>
</dbReference>
<keyword evidence="4" id="KW-0328">Glycosyltransferase</keyword>
<dbReference type="Pfam" id="PF13844">
    <property type="entry name" value="Glyco_transf_41"/>
    <property type="match status" value="1"/>
</dbReference>
<proteinExistence type="inferred from homology"/>
<evidence type="ECO:0000256" key="4">
    <source>
        <dbReference type="ARBA" id="ARBA00022676"/>
    </source>
</evidence>
<evidence type="ECO:0000313" key="11">
    <source>
        <dbReference type="Proteomes" id="UP000241074"/>
    </source>
</evidence>
<evidence type="ECO:0000256" key="7">
    <source>
        <dbReference type="ARBA" id="ARBA00022803"/>
    </source>
</evidence>
<dbReference type="EC" id="2.4.1.255" evidence="3"/>
<name>A0A2P1PU42_9GAMM</name>
<evidence type="ECO:0000313" key="10">
    <source>
        <dbReference type="EMBL" id="AVP98363.1"/>
    </source>
</evidence>
<dbReference type="AlphaFoldDB" id="A0A2P1PU42"/>
<comment type="similarity">
    <text evidence="2">Belongs to the glycosyltransferase 41 family. O-GlcNAc transferase subfamily.</text>
</comment>
<dbReference type="OrthoDB" id="146908at2"/>
<evidence type="ECO:0000256" key="6">
    <source>
        <dbReference type="ARBA" id="ARBA00022737"/>
    </source>
</evidence>
<keyword evidence="7 8" id="KW-0802">TPR repeat</keyword>
<dbReference type="Proteomes" id="UP000241074">
    <property type="component" value="Chromosome"/>
</dbReference>
<evidence type="ECO:0000256" key="1">
    <source>
        <dbReference type="ARBA" id="ARBA00004922"/>
    </source>
</evidence>
<dbReference type="Gene3D" id="3.40.50.11380">
    <property type="match status" value="1"/>
</dbReference>
<evidence type="ECO:0000256" key="3">
    <source>
        <dbReference type="ARBA" id="ARBA00011970"/>
    </source>
</evidence>
<dbReference type="Gene3D" id="3.40.50.2000">
    <property type="entry name" value="Glycogen Phosphorylase B"/>
    <property type="match status" value="1"/>
</dbReference>
<dbReference type="GO" id="GO:0097363">
    <property type="term" value="F:protein O-acetylglucosaminyltransferase activity"/>
    <property type="evidence" value="ECO:0007669"/>
    <property type="project" value="UniProtKB-EC"/>
</dbReference>
<dbReference type="SUPFAM" id="SSF48452">
    <property type="entry name" value="TPR-like"/>
    <property type="match status" value="1"/>
</dbReference>
<feature type="domain" description="O-GlcNAc transferase C-terminal" evidence="9">
    <location>
        <begin position="466"/>
        <end position="622"/>
    </location>
</feature>
<feature type="repeat" description="TPR" evidence="8">
    <location>
        <begin position="154"/>
        <end position="187"/>
    </location>
</feature>
<evidence type="ECO:0000256" key="8">
    <source>
        <dbReference type="PROSITE-ProRule" id="PRU00339"/>
    </source>
</evidence>
<evidence type="ECO:0000256" key="2">
    <source>
        <dbReference type="ARBA" id="ARBA00005386"/>
    </source>
</evidence>
<dbReference type="PANTHER" id="PTHR44835:SF1">
    <property type="entry name" value="PROTEIN O-GLCNAC TRANSFERASE"/>
    <property type="match status" value="1"/>
</dbReference>
<sequence length="645" mass="71198">MNSASAGLRPWLTALAANEWQRAEQAIAGLGNSDAVSRAAQLTAATEALATQALIQKGQQAAQAGALASAALLFEVLTMRFPNEFEAWLNLARVRAQSADWASAQEAADRALVCRADRPEIWGLLLWLATRSGATRDAQMQLAARWCNAMPQCVSAWLAAARLYLEAGDYEPVHDAVNQALTIAPDSVPALWLSMLTPDRRNMRDAVDQQRFLARWRARLQQLLALPVESAERAAENLEVLTSQPNFYLAYLGEAFRDDLAQFGVLLQRLARPALGALQTSRRHISRSRRRIGIVTRYFRQHSISKLFLPLFLGLDPRRFEVIGICPNTYRDEWVERARQGLSAYHDGDGDLAHWAKRIAALDCDVLIYPDLGMNAITHALAALRLAPVQAMMWGHPISSGLSTVDWYLSSALMEPADGSTHYVERLYGLPGLGCAFEMPSFGSSQAQLPRRPGRVIALCAQMWAKLGPEHDAVFARLLAKAPNLDLHLTPAATGDGFELLRARLESACVHYGVDFAERIVIHPRLSPADFHALQGQADFLLDALGWSGGVTAFEGFAQDRPIVSLPGKLMRARHTAAMLQLLELPELLAADVDDYIEIATRVATDASYRAALTTRVRERKHRLFAHHDTHSAFADWLDTVSVDD</sequence>